<dbReference type="InParanoid" id="Q22HH3"/>
<accession>Q22HH3</accession>
<keyword evidence="4" id="KW-1185">Reference proteome</keyword>
<organism evidence="3 4">
    <name type="scientific">Tetrahymena thermophila (strain SB210)</name>
    <dbReference type="NCBI Taxonomy" id="312017"/>
    <lineage>
        <taxon>Eukaryota</taxon>
        <taxon>Sar</taxon>
        <taxon>Alveolata</taxon>
        <taxon>Ciliophora</taxon>
        <taxon>Intramacronucleata</taxon>
        <taxon>Oligohymenophorea</taxon>
        <taxon>Hymenostomatida</taxon>
        <taxon>Tetrahymenina</taxon>
        <taxon>Tetrahymenidae</taxon>
        <taxon>Tetrahymena</taxon>
    </lineage>
</organism>
<feature type="compositionally biased region" description="Basic and acidic residues" evidence="1">
    <location>
        <begin position="343"/>
        <end position="354"/>
    </location>
</feature>
<gene>
    <name evidence="3" type="ORF">TTHERM_00637300</name>
</gene>
<feature type="region of interest" description="Disordered" evidence="1">
    <location>
        <begin position="338"/>
        <end position="396"/>
    </location>
</feature>
<name>Q22HH3_TETTS</name>
<protein>
    <submittedName>
        <fullName evidence="3">Transmembrane protein, putative</fullName>
    </submittedName>
</protein>
<dbReference type="KEGG" id="tet:TTHERM_00637300"/>
<dbReference type="RefSeq" id="XP_001032391.2">
    <property type="nucleotide sequence ID" value="XM_001032391.2"/>
</dbReference>
<evidence type="ECO:0000313" key="3">
    <source>
        <dbReference type="EMBL" id="EAR84728.2"/>
    </source>
</evidence>
<evidence type="ECO:0000256" key="2">
    <source>
        <dbReference type="SAM" id="Phobius"/>
    </source>
</evidence>
<dbReference type="GeneID" id="7832807"/>
<reference evidence="4" key="1">
    <citation type="journal article" date="2006" name="PLoS Biol.">
        <title>Macronuclear genome sequence of the ciliate Tetrahymena thermophila, a model eukaryote.</title>
        <authorList>
            <person name="Eisen J.A."/>
            <person name="Coyne R.S."/>
            <person name="Wu M."/>
            <person name="Wu D."/>
            <person name="Thiagarajan M."/>
            <person name="Wortman J.R."/>
            <person name="Badger J.H."/>
            <person name="Ren Q."/>
            <person name="Amedeo P."/>
            <person name="Jones K.M."/>
            <person name="Tallon L.J."/>
            <person name="Delcher A.L."/>
            <person name="Salzberg S.L."/>
            <person name="Silva J.C."/>
            <person name="Haas B.J."/>
            <person name="Majoros W.H."/>
            <person name="Farzad M."/>
            <person name="Carlton J.M."/>
            <person name="Smith R.K. Jr."/>
            <person name="Garg J."/>
            <person name="Pearlman R.E."/>
            <person name="Karrer K.M."/>
            <person name="Sun L."/>
            <person name="Manning G."/>
            <person name="Elde N.C."/>
            <person name="Turkewitz A.P."/>
            <person name="Asai D.J."/>
            <person name="Wilkes D.E."/>
            <person name="Wang Y."/>
            <person name="Cai H."/>
            <person name="Collins K."/>
            <person name="Stewart B.A."/>
            <person name="Lee S.R."/>
            <person name="Wilamowska K."/>
            <person name="Weinberg Z."/>
            <person name="Ruzzo W.L."/>
            <person name="Wloga D."/>
            <person name="Gaertig J."/>
            <person name="Frankel J."/>
            <person name="Tsao C.-C."/>
            <person name="Gorovsky M.A."/>
            <person name="Keeling P.J."/>
            <person name="Waller R.F."/>
            <person name="Patron N.J."/>
            <person name="Cherry J.M."/>
            <person name="Stover N.A."/>
            <person name="Krieger C.J."/>
            <person name="del Toro C."/>
            <person name="Ryder H.F."/>
            <person name="Williamson S.C."/>
            <person name="Barbeau R.A."/>
            <person name="Hamilton E.P."/>
            <person name="Orias E."/>
        </authorList>
    </citation>
    <scope>NUCLEOTIDE SEQUENCE [LARGE SCALE GENOMIC DNA]</scope>
    <source>
        <strain evidence="4">SB210</strain>
    </source>
</reference>
<feature type="compositionally biased region" description="Basic and acidic residues" evidence="1">
    <location>
        <begin position="360"/>
        <end position="391"/>
    </location>
</feature>
<keyword evidence="2 3" id="KW-0812">Transmembrane</keyword>
<dbReference type="AlphaFoldDB" id="Q22HH3"/>
<dbReference type="Proteomes" id="UP000009168">
    <property type="component" value="Unassembled WGS sequence"/>
</dbReference>
<feature type="transmembrane region" description="Helical" evidence="2">
    <location>
        <begin position="674"/>
        <end position="691"/>
    </location>
</feature>
<keyword evidence="2" id="KW-1133">Transmembrane helix</keyword>
<evidence type="ECO:0000256" key="1">
    <source>
        <dbReference type="SAM" id="MobiDB-lite"/>
    </source>
</evidence>
<dbReference type="HOGENOM" id="CLU_502058_0_0_1"/>
<sequence>MGQYASRVLFQEGEVLEEETFQENYFFTEIYIKQKDYLNQYIKEVLNYYKDFEQEKDSLKSGTIQKDFFIDDVYRKLKSFLCVKVQDRLYQLNSSLGNQQDLLGNDQGSDQTLNQDKQIKELIKFFYGQKEAYIPDYHQYEQHNCNIFTKTLKVIKDFSKIRDIGQNDSSFKQFLLFQSKPDQVIRFWILICILCGYIFLKKMFPNSDPQEGNMKLIVCFIISQEILFLLLDVLSRCSNTNVNFETSYQDKIQQLERMEISDEDLQIEFMRKPLELEIVLQIKFHYLSKNQKQFKRQVKLLEKRLNKNDSQNLDIQIKKNSLQYQNFSIYQNIKTQKNNTATTKEKQIGEKNEIFEEDVKETQQNKFHEENGQDKINEENEQNKSKQENEQNKCNQENQSIYLSQNDEKKDQNRFFFDGMSIFYSYIFQPQESGLSQKTIGVDLDYLELYEKRLKQDNRLVFDDIGQKGYKFSFYSCIVFILLFQTVLDFEGVPIQILKSFRNSLKRLTSIIIYDRSNTNRQKHNPDMRCYQVYFKISQKTNQPQSNQKIEQKNQFMNSLSQNDLLQSSNLIQEDENQSIYQELIDQQNLESQQLKFKNDLLRNSQDLVILNHQQNKQKNQQLISKEEMQQHKEYLEKLILQYDIIINDLQNHESESQLYFLGILPINDKQKQVVVISLAPFIVTFIIKIFKKWDFYYIFNYFEEIWKQSKLQ</sequence>
<dbReference type="EMBL" id="GG662588">
    <property type="protein sequence ID" value="EAR84728.2"/>
    <property type="molecule type" value="Genomic_DNA"/>
</dbReference>
<keyword evidence="2" id="KW-0472">Membrane</keyword>
<evidence type="ECO:0000313" key="4">
    <source>
        <dbReference type="Proteomes" id="UP000009168"/>
    </source>
</evidence>
<proteinExistence type="predicted"/>